<feature type="domain" description="RNA-binding S4" evidence="6">
    <location>
        <begin position="1"/>
        <end position="66"/>
    </location>
</feature>
<dbReference type="EC" id="5.4.99.-" evidence="5"/>
<protein>
    <recommendedName>
        <fullName evidence="5">Pseudouridine synthase</fullName>
        <ecNumber evidence="5">5.4.99.-</ecNumber>
    </recommendedName>
</protein>
<dbReference type="SMART" id="SM00363">
    <property type="entry name" value="S4"/>
    <property type="match status" value="1"/>
</dbReference>
<dbReference type="InterPro" id="IPR000748">
    <property type="entry name" value="PsdUridine_synth_RsuA/RluB/E/F"/>
</dbReference>
<dbReference type="InterPro" id="IPR020103">
    <property type="entry name" value="PsdUridine_synth_cat_dom_sf"/>
</dbReference>
<dbReference type="AlphaFoldDB" id="A0A833M7H7"/>
<dbReference type="InterPro" id="IPR050343">
    <property type="entry name" value="RsuA_PseudoU_synthase"/>
</dbReference>
<reference evidence="7 8" key="1">
    <citation type="submission" date="2019-10" db="EMBL/GenBank/DDBJ databases">
        <title>Alkaliphilus serpentinus sp. nov. and Alkaliphilus pronyensis sp. nov., two novel anaerobic alkaliphilic species isolated from the serpentinized-hosted hydrothermal field of the Prony Bay (New Caledonia).</title>
        <authorList>
            <person name="Postec A."/>
        </authorList>
    </citation>
    <scope>NUCLEOTIDE SEQUENCE [LARGE SCALE GENOMIC DNA]</scope>
    <source>
        <strain evidence="7 8">LacT</strain>
    </source>
</reference>
<dbReference type="OrthoDB" id="9807213at2"/>
<dbReference type="SUPFAM" id="SSF55120">
    <property type="entry name" value="Pseudouridine synthase"/>
    <property type="match status" value="1"/>
</dbReference>
<proteinExistence type="inferred from homology"/>
<dbReference type="PROSITE" id="PS01149">
    <property type="entry name" value="PSI_RSU"/>
    <property type="match status" value="1"/>
</dbReference>
<comment type="similarity">
    <text evidence="1 5">Belongs to the pseudouridine synthase RsuA family.</text>
</comment>
<dbReference type="Proteomes" id="UP000465601">
    <property type="component" value="Unassembled WGS sequence"/>
</dbReference>
<dbReference type="GO" id="GO:0005829">
    <property type="term" value="C:cytosol"/>
    <property type="evidence" value="ECO:0007669"/>
    <property type="project" value="UniProtKB-ARBA"/>
</dbReference>
<dbReference type="InterPro" id="IPR006145">
    <property type="entry name" value="PsdUridine_synth_RsuA/RluA"/>
</dbReference>
<keyword evidence="2 4" id="KW-0694">RNA-binding</keyword>
<dbReference type="Pfam" id="PF00849">
    <property type="entry name" value="PseudoU_synth_2"/>
    <property type="match status" value="1"/>
</dbReference>
<evidence type="ECO:0000256" key="3">
    <source>
        <dbReference type="ARBA" id="ARBA00023235"/>
    </source>
</evidence>
<dbReference type="GO" id="GO:0000455">
    <property type="term" value="P:enzyme-directed rRNA pseudouridine synthesis"/>
    <property type="evidence" value="ECO:0007669"/>
    <property type="project" value="UniProtKB-ARBA"/>
</dbReference>
<dbReference type="CDD" id="cd00165">
    <property type="entry name" value="S4"/>
    <property type="match status" value="1"/>
</dbReference>
<dbReference type="EMBL" id="WBZB01000018">
    <property type="protein sequence ID" value="KAB3530469.1"/>
    <property type="molecule type" value="Genomic_DNA"/>
</dbReference>
<dbReference type="SUPFAM" id="SSF55174">
    <property type="entry name" value="Alpha-L RNA-binding motif"/>
    <property type="match status" value="1"/>
</dbReference>
<evidence type="ECO:0000256" key="1">
    <source>
        <dbReference type="ARBA" id="ARBA00008348"/>
    </source>
</evidence>
<dbReference type="FunFam" id="3.30.70.1560:FF:000001">
    <property type="entry name" value="Pseudouridine synthase"/>
    <property type="match status" value="1"/>
</dbReference>
<gene>
    <name evidence="7" type="ORF">F8153_07050</name>
</gene>
<organism evidence="7 8">
    <name type="scientific">Alkaliphilus serpentinus</name>
    <dbReference type="NCBI Taxonomy" id="1482731"/>
    <lineage>
        <taxon>Bacteria</taxon>
        <taxon>Bacillati</taxon>
        <taxon>Bacillota</taxon>
        <taxon>Clostridia</taxon>
        <taxon>Peptostreptococcales</taxon>
        <taxon>Natronincolaceae</taxon>
        <taxon>Alkaliphilus</taxon>
    </lineage>
</organism>
<dbReference type="GO" id="GO:0003723">
    <property type="term" value="F:RNA binding"/>
    <property type="evidence" value="ECO:0007669"/>
    <property type="project" value="UniProtKB-KW"/>
</dbReference>
<dbReference type="PANTHER" id="PTHR47683">
    <property type="entry name" value="PSEUDOURIDINE SYNTHASE FAMILY PROTEIN-RELATED"/>
    <property type="match status" value="1"/>
</dbReference>
<evidence type="ECO:0000313" key="7">
    <source>
        <dbReference type="EMBL" id="KAB3530469.1"/>
    </source>
</evidence>
<comment type="caution">
    <text evidence="7">The sequence shown here is derived from an EMBL/GenBank/DDBJ whole genome shotgun (WGS) entry which is preliminary data.</text>
</comment>
<dbReference type="Gene3D" id="3.10.290.10">
    <property type="entry name" value="RNA-binding S4 domain"/>
    <property type="match status" value="1"/>
</dbReference>
<name>A0A833M7H7_9FIRM</name>
<evidence type="ECO:0000256" key="5">
    <source>
        <dbReference type="RuleBase" id="RU003887"/>
    </source>
</evidence>
<sequence>MRLDKMLSHMGYGSRRDIKKLCKDGLVMVDGKAIKDSSIHIDLNNQRVWVGDEEVIYKEFVYLMLNKPPGVISATEDNHHKTVIDLLTAEHRSFNPFPVGRLDIDTEGLLLLTNDGQTAHKLLAPKKHVDKTYFARISGLIGDEAIEAFKEGVTLEDGYKTLPAELKIQSKGEESEIYVTIVEGKFHQVKRMFEAIGHKVTYLKRIRMGGLVLDEGLKLGEYRELSEDELQQLFQ</sequence>
<accession>A0A833M7H7</accession>
<dbReference type="NCBIfam" id="TIGR00093">
    <property type="entry name" value="pseudouridine synthase"/>
    <property type="match status" value="1"/>
</dbReference>
<dbReference type="InterPro" id="IPR036986">
    <property type="entry name" value="S4_RNA-bd_sf"/>
</dbReference>
<keyword evidence="8" id="KW-1185">Reference proteome</keyword>
<evidence type="ECO:0000259" key="6">
    <source>
        <dbReference type="SMART" id="SM00363"/>
    </source>
</evidence>
<dbReference type="InterPro" id="IPR018496">
    <property type="entry name" value="PsdUridine_synth_RsuA/RluB_CS"/>
</dbReference>
<dbReference type="InterPro" id="IPR042092">
    <property type="entry name" value="PsdUridine_s_RsuA/RluB/E/F_cat"/>
</dbReference>
<dbReference type="InterPro" id="IPR002942">
    <property type="entry name" value="S4_RNA-bd"/>
</dbReference>
<dbReference type="Gene3D" id="3.30.70.1560">
    <property type="entry name" value="Alpha-L RNA-binding motif"/>
    <property type="match status" value="1"/>
</dbReference>
<dbReference type="GO" id="GO:0120159">
    <property type="term" value="F:rRNA pseudouridine synthase activity"/>
    <property type="evidence" value="ECO:0007669"/>
    <property type="project" value="UniProtKB-ARBA"/>
</dbReference>
<dbReference type="PROSITE" id="PS50889">
    <property type="entry name" value="S4"/>
    <property type="match status" value="1"/>
</dbReference>
<keyword evidence="3 5" id="KW-0413">Isomerase</keyword>
<dbReference type="PANTHER" id="PTHR47683:SF4">
    <property type="entry name" value="PSEUDOURIDINE SYNTHASE"/>
    <property type="match status" value="1"/>
</dbReference>
<evidence type="ECO:0000256" key="2">
    <source>
        <dbReference type="ARBA" id="ARBA00022884"/>
    </source>
</evidence>
<dbReference type="Pfam" id="PF01479">
    <property type="entry name" value="S4"/>
    <property type="match status" value="1"/>
</dbReference>
<dbReference type="Gene3D" id="3.30.70.580">
    <property type="entry name" value="Pseudouridine synthase I, catalytic domain, N-terminal subdomain"/>
    <property type="match status" value="1"/>
</dbReference>
<evidence type="ECO:0000256" key="4">
    <source>
        <dbReference type="PROSITE-ProRule" id="PRU00182"/>
    </source>
</evidence>
<dbReference type="InterPro" id="IPR020094">
    <property type="entry name" value="TruA/RsuA/RluB/E/F_N"/>
</dbReference>
<dbReference type="CDD" id="cd02553">
    <property type="entry name" value="PseudoU_synth_RsuA"/>
    <property type="match status" value="1"/>
</dbReference>
<evidence type="ECO:0000313" key="8">
    <source>
        <dbReference type="Proteomes" id="UP000465601"/>
    </source>
</evidence>